<dbReference type="GO" id="GO:0003955">
    <property type="term" value="F:NAD(P)H dehydrogenase (quinone) activity"/>
    <property type="evidence" value="ECO:0007669"/>
    <property type="project" value="TreeGrafter"/>
</dbReference>
<dbReference type="Pfam" id="PF07992">
    <property type="entry name" value="Pyr_redox_2"/>
    <property type="match status" value="1"/>
</dbReference>
<dbReference type="EMBL" id="AP019755">
    <property type="protein sequence ID" value="BBL34429.1"/>
    <property type="molecule type" value="Genomic_DNA"/>
</dbReference>
<comment type="cofactor">
    <cofactor evidence="1">
        <name>FAD</name>
        <dbReference type="ChEBI" id="CHEBI:57692"/>
    </cofactor>
</comment>
<gene>
    <name evidence="7" type="ORF">Nstercoris_00665</name>
</gene>
<evidence type="ECO:0000256" key="5">
    <source>
        <dbReference type="ARBA" id="ARBA00023002"/>
    </source>
</evidence>
<dbReference type="PANTHER" id="PTHR42913">
    <property type="entry name" value="APOPTOSIS-INDUCING FACTOR 1"/>
    <property type="match status" value="1"/>
</dbReference>
<comment type="similarity">
    <text evidence="2">Belongs to the NADH dehydrogenase family.</text>
</comment>
<dbReference type="GO" id="GO:0019646">
    <property type="term" value="P:aerobic electron transport chain"/>
    <property type="evidence" value="ECO:0007669"/>
    <property type="project" value="TreeGrafter"/>
</dbReference>
<accession>A0A4Y1YL38</accession>
<reference evidence="7 8" key="1">
    <citation type="submission" date="2019-06" db="EMBL/GenBank/DDBJ databases">
        <title>Nitrosomonas stercoris KYUHI-S whole genome shotgun sequence.</title>
        <authorList>
            <person name="Nakagawa T."/>
            <person name="Tsuchiya Y."/>
            <person name="Takahashi R."/>
        </authorList>
    </citation>
    <scope>NUCLEOTIDE SEQUENCE [LARGE SCALE GENOMIC DNA]</scope>
    <source>
        <strain evidence="7 8">KYUHI-S</strain>
    </source>
</reference>
<keyword evidence="5" id="KW-0560">Oxidoreductase</keyword>
<evidence type="ECO:0000313" key="8">
    <source>
        <dbReference type="Proteomes" id="UP000316473"/>
    </source>
</evidence>
<dbReference type="InterPro" id="IPR036188">
    <property type="entry name" value="FAD/NAD-bd_sf"/>
</dbReference>
<dbReference type="PANTHER" id="PTHR42913:SF3">
    <property type="entry name" value="64 KDA MITOCHONDRIAL NADH DEHYDROGENASE (EUROFUNG)"/>
    <property type="match status" value="1"/>
</dbReference>
<keyword evidence="4" id="KW-0274">FAD</keyword>
<dbReference type="Gene3D" id="3.50.50.100">
    <property type="match status" value="1"/>
</dbReference>
<evidence type="ECO:0000259" key="6">
    <source>
        <dbReference type="Pfam" id="PF07992"/>
    </source>
</evidence>
<organism evidence="7 8">
    <name type="scientific">Nitrosomonas stercoris</name>
    <dbReference type="NCBI Taxonomy" id="1444684"/>
    <lineage>
        <taxon>Bacteria</taxon>
        <taxon>Pseudomonadati</taxon>
        <taxon>Pseudomonadota</taxon>
        <taxon>Betaproteobacteria</taxon>
        <taxon>Nitrosomonadales</taxon>
        <taxon>Nitrosomonadaceae</taxon>
        <taxon>Nitrosomonas</taxon>
    </lineage>
</organism>
<sequence length="392" mass="43956">MALLPLYIPKNKQLKIVIVGGGYAGIAALTTLRRYNAEAEITLIDPRVDHLKITHLHETFRYPLSDFKIPYTVLEQRFNCRHIRGALSIDSLQLQQWQQNRAVQMEDVIIPFDYLLIASGARAANISDTDTDDLVSKNVLRLEDFYATSGADLLAGFLATRKNDKSYLSVIGGGATGIQFLFELAGYLYRHRINHGLRLIDDKERVLQQFPAGFSQYVEKRMLELDIEFYPEARFLAQQTDKLLLEDKINGRRIELPSILSLIFTGNRQDNLLKTNLFGQVRVDGKTLSRIFAAGDCSAYQAAGSNTMTAQAAVRKGKLAARNILRHSGLLKVMEPYLHRDLGYVVNLGPEDAVGWLAIENNIVTGAPAQIIKEIVEAQYDLLLSGVDTYLI</sequence>
<evidence type="ECO:0000256" key="3">
    <source>
        <dbReference type="ARBA" id="ARBA00022630"/>
    </source>
</evidence>
<protein>
    <submittedName>
        <fullName evidence="7">NADH dehydrogenase-like protein</fullName>
    </submittedName>
</protein>
<evidence type="ECO:0000256" key="4">
    <source>
        <dbReference type="ARBA" id="ARBA00022827"/>
    </source>
</evidence>
<keyword evidence="8" id="KW-1185">Reference proteome</keyword>
<evidence type="ECO:0000256" key="1">
    <source>
        <dbReference type="ARBA" id="ARBA00001974"/>
    </source>
</evidence>
<dbReference type="KEGG" id="nst:Nstercoris_00665"/>
<dbReference type="AlphaFoldDB" id="A0A4Y1YL38"/>
<dbReference type="InterPro" id="IPR023753">
    <property type="entry name" value="FAD/NAD-binding_dom"/>
</dbReference>
<name>A0A4Y1YL38_9PROT</name>
<evidence type="ECO:0000313" key="7">
    <source>
        <dbReference type="EMBL" id="BBL34429.1"/>
    </source>
</evidence>
<keyword evidence="3" id="KW-0285">Flavoprotein</keyword>
<feature type="domain" description="FAD/NAD(P)-binding" evidence="6">
    <location>
        <begin position="15"/>
        <end position="317"/>
    </location>
</feature>
<dbReference type="PRINTS" id="PR00469">
    <property type="entry name" value="PNDRDTASEII"/>
</dbReference>
<dbReference type="SUPFAM" id="SSF51905">
    <property type="entry name" value="FAD/NAD(P)-binding domain"/>
    <property type="match status" value="1"/>
</dbReference>
<proteinExistence type="inferred from homology"/>
<dbReference type="Proteomes" id="UP000316473">
    <property type="component" value="Chromosome"/>
</dbReference>
<evidence type="ECO:0000256" key="2">
    <source>
        <dbReference type="ARBA" id="ARBA00005272"/>
    </source>
</evidence>
<dbReference type="PRINTS" id="PR00368">
    <property type="entry name" value="FADPNR"/>
</dbReference>
<dbReference type="InterPro" id="IPR051169">
    <property type="entry name" value="NADH-Q_oxidoreductase"/>
</dbReference>